<dbReference type="Gene3D" id="2.60.40.690">
    <property type="entry name" value="Alpha-macroglobulin, receptor-binding domain"/>
    <property type="match status" value="1"/>
</dbReference>
<dbReference type="InterPro" id="IPR040839">
    <property type="entry name" value="MG4"/>
</dbReference>
<dbReference type="Gene3D" id="2.20.130.20">
    <property type="match status" value="1"/>
</dbReference>
<dbReference type="Gene3D" id="6.20.50.160">
    <property type="match status" value="1"/>
</dbReference>
<feature type="region of interest" description="Disordered" evidence="4">
    <location>
        <begin position="626"/>
        <end position="695"/>
    </location>
</feature>
<dbReference type="SMART" id="SM01361">
    <property type="entry name" value="A2M_recep"/>
    <property type="match status" value="1"/>
</dbReference>
<dbReference type="InterPro" id="IPR011625">
    <property type="entry name" value="A2M_N_BRD"/>
</dbReference>
<reference evidence="7" key="2">
    <citation type="submission" date="2025-09" db="UniProtKB">
        <authorList>
            <consortium name="Ensembl"/>
        </authorList>
    </citation>
    <scope>IDENTIFICATION</scope>
</reference>
<dbReference type="InterPro" id="IPR013783">
    <property type="entry name" value="Ig-like_fold"/>
</dbReference>
<dbReference type="SMART" id="SM00643">
    <property type="entry name" value="C345C"/>
    <property type="match status" value="1"/>
</dbReference>
<dbReference type="Pfam" id="PF00207">
    <property type="entry name" value="A2M"/>
    <property type="match status" value="1"/>
</dbReference>
<feature type="compositionally biased region" description="Low complexity" evidence="4">
    <location>
        <begin position="674"/>
        <end position="683"/>
    </location>
</feature>
<dbReference type="Pfam" id="PF21308">
    <property type="entry name" value="C3_CUB2"/>
    <property type="match status" value="1"/>
</dbReference>
<dbReference type="SUPFAM" id="SSF50242">
    <property type="entry name" value="TIMP-like"/>
    <property type="match status" value="1"/>
</dbReference>
<dbReference type="InterPro" id="IPR047565">
    <property type="entry name" value="Alpha-macroglob_thiol-ester_cl"/>
</dbReference>
<dbReference type="FunFam" id="2.40.50.120:FF:000013">
    <property type="entry name" value="Complement C3"/>
    <property type="match status" value="1"/>
</dbReference>
<dbReference type="Pfam" id="PF17791">
    <property type="entry name" value="MG3"/>
    <property type="match status" value="1"/>
</dbReference>
<dbReference type="InterPro" id="IPR041555">
    <property type="entry name" value="MG3"/>
</dbReference>
<dbReference type="PROSITE" id="PS01177">
    <property type="entry name" value="ANAPHYLATOXIN_1"/>
    <property type="match status" value="1"/>
</dbReference>
<proteinExistence type="predicted"/>
<name>A0A8C5BPA2_GADMO</name>
<dbReference type="InterPro" id="IPR011626">
    <property type="entry name" value="Alpha-macroglobulin_TED"/>
</dbReference>
<dbReference type="SMART" id="SM01360">
    <property type="entry name" value="A2M"/>
    <property type="match status" value="1"/>
</dbReference>
<dbReference type="GeneTree" id="ENSGT00940000154063"/>
<dbReference type="PANTHER" id="PTHR11412">
    <property type="entry name" value="MACROGLOBULIN / COMPLEMENT"/>
    <property type="match status" value="1"/>
</dbReference>
<dbReference type="InterPro" id="IPR002890">
    <property type="entry name" value="MG2"/>
</dbReference>
<evidence type="ECO:0000256" key="3">
    <source>
        <dbReference type="ARBA" id="ARBA00023157"/>
    </source>
</evidence>
<dbReference type="InterPro" id="IPR036595">
    <property type="entry name" value="A-macroglobulin_rcpt-bd_sf"/>
</dbReference>
<dbReference type="Gene3D" id="2.60.40.10">
    <property type="entry name" value="Immunoglobulins"/>
    <property type="match status" value="2"/>
</dbReference>
<keyword evidence="8" id="KW-1185">Reference proteome</keyword>
<dbReference type="Gene3D" id="1.20.91.20">
    <property type="entry name" value="Anaphylotoxins (complement system)"/>
    <property type="match status" value="1"/>
</dbReference>
<dbReference type="Gene3D" id="2.40.50.120">
    <property type="match status" value="1"/>
</dbReference>
<dbReference type="Pfam" id="PF01759">
    <property type="entry name" value="NTR"/>
    <property type="match status" value="1"/>
</dbReference>
<evidence type="ECO:0000259" key="6">
    <source>
        <dbReference type="PROSITE" id="PS50189"/>
    </source>
</evidence>
<dbReference type="SMART" id="SM01419">
    <property type="entry name" value="Thiol-ester_cl"/>
    <property type="match status" value="1"/>
</dbReference>
<dbReference type="GO" id="GO:0004866">
    <property type="term" value="F:endopeptidase inhibitor activity"/>
    <property type="evidence" value="ECO:0007669"/>
    <property type="project" value="InterPro"/>
</dbReference>
<comment type="subcellular location">
    <subcellularLocation>
        <location evidence="1">Secreted</location>
    </subcellularLocation>
</comment>
<dbReference type="Ensembl" id="ENSGMOT00000075856.1">
    <property type="protein sequence ID" value="ENSGMOP00000049006.1"/>
    <property type="gene ID" value="ENSGMOG00000010277.2"/>
</dbReference>
<evidence type="ECO:0000256" key="4">
    <source>
        <dbReference type="SAM" id="MobiDB-lite"/>
    </source>
</evidence>
<dbReference type="InterPro" id="IPR048848">
    <property type="entry name" value="C3_CUB2"/>
</dbReference>
<dbReference type="InterPro" id="IPR008993">
    <property type="entry name" value="TIMP-like_OB-fold"/>
</dbReference>
<accession>A0A8C5BPA2</accession>
<dbReference type="PROSITE" id="PS01178">
    <property type="entry name" value="ANAPHYLATOXIN_2"/>
    <property type="match status" value="1"/>
</dbReference>
<evidence type="ECO:0000256" key="1">
    <source>
        <dbReference type="ARBA" id="ARBA00004613"/>
    </source>
</evidence>
<dbReference type="Gene3D" id="2.60.120.1540">
    <property type="match status" value="1"/>
</dbReference>
<feature type="region of interest" description="Disordered" evidence="4">
    <location>
        <begin position="1"/>
        <end position="25"/>
    </location>
</feature>
<dbReference type="Gene3D" id="2.60.40.1940">
    <property type="match status" value="1"/>
</dbReference>
<keyword evidence="2" id="KW-0964">Secreted</keyword>
<dbReference type="Pfam" id="PF07678">
    <property type="entry name" value="TED_complement"/>
    <property type="match status" value="1"/>
</dbReference>
<dbReference type="SUPFAM" id="SSF48239">
    <property type="entry name" value="Terpenoid cyclases/Protein prenyltransferases"/>
    <property type="match status" value="1"/>
</dbReference>
<dbReference type="Gene3D" id="1.50.10.20">
    <property type="match status" value="1"/>
</dbReference>
<dbReference type="SMART" id="SM00104">
    <property type="entry name" value="ANATO"/>
    <property type="match status" value="1"/>
</dbReference>
<dbReference type="InterPro" id="IPR050473">
    <property type="entry name" value="A2M/Complement_sys"/>
</dbReference>
<dbReference type="InterPro" id="IPR000020">
    <property type="entry name" value="Anaphylatoxin/fibulin"/>
</dbReference>
<reference evidence="7" key="1">
    <citation type="submission" date="2025-08" db="UniProtKB">
        <authorList>
            <consortium name="Ensembl"/>
        </authorList>
    </citation>
    <scope>IDENTIFICATION</scope>
</reference>
<dbReference type="InterPro" id="IPR008930">
    <property type="entry name" value="Terpenoid_cyclase/PrenylTrfase"/>
</dbReference>
<dbReference type="InterPro" id="IPR001134">
    <property type="entry name" value="Netrin_domain"/>
</dbReference>
<dbReference type="GO" id="GO:0005615">
    <property type="term" value="C:extracellular space"/>
    <property type="evidence" value="ECO:0007669"/>
    <property type="project" value="InterPro"/>
</dbReference>
<organism evidence="7 8">
    <name type="scientific">Gadus morhua</name>
    <name type="common">Atlantic cod</name>
    <dbReference type="NCBI Taxonomy" id="8049"/>
    <lineage>
        <taxon>Eukaryota</taxon>
        <taxon>Metazoa</taxon>
        <taxon>Chordata</taxon>
        <taxon>Craniata</taxon>
        <taxon>Vertebrata</taxon>
        <taxon>Euteleostomi</taxon>
        <taxon>Actinopterygii</taxon>
        <taxon>Neopterygii</taxon>
        <taxon>Teleostei</taxon>
        <taxon>Neoteleostei</taxon>
        <taxon>Acanthomorphata</taxon>
        <taxon>Zeiogadaria</taxon>
        <taxon>Gadariae</taxon>
        <taxon>Gadiformes</taxon>
        <taxon>Gadoidei</taxon>
        <taxon>Gadidae</taxon>
        <taxon>Gadus</taxon>
    </lineage>
</organism>
<evidence type="ECO:0000313" key="7">
    <source>
        <dbReference type="Ensembl" id="ENSGMOP00000049006.1"/>
    </source>
</evidence>
<protein>
    <submittedName>
        <fullName evidence="7">Complement component c3b, tandem duplicate 1</fullName>
    </submittedName>
</protein>
<dbReference type="SUPFAM" id="SSF49410">
    <property type="entry name" value="Alpha-macroglobulin receptor domain"/>
    <property type="match status" value="1"/>
</dbReference>
<dbReference type="Pfam" id="PF07703">
    <property type="entry name" value="A2M_BRD"/>
    <property type="match status" value="1"/>
</dbReference>
<dbReference type="Pfam" id="PF01821">
    <property type="entry name" value="ANATO"/>
    <property type="match status" value="1"/>
</dbReference>
<dbReference type="InterPro" id="IPR018933">
    <property type="entry name" value="Netrin_module_non-TIMP"/>
</dbReference>
<dbReference type="InterPro" id="IPR001599">
    <property type="entry name" value="Macroglobln_a2"/>
</dbReference>
<evidence type="ECO:0000259" key="5">
    <source>
        <dbReference type="PROSITE" id="PS01178"/>
    </source>
</evidence>
<dbReference type="SMART" id="SM01359">
    <property type="entry name" value="A2M_N_2"/>
    <property type="match status" value="1"/>
</dbReference>
<dbReference type="SUPFAM" id="SSF47686">
    <property type="entry name" value="Anaphylotoxins (complement system)"/>
    <property type="match status" value="1"/>
</dbReference>
<feature type="domain" description="NTR" evidence="6">
    <location>
        <begin position="1471"/>
        <end position="1614"/>
    </location>
</feature>
<dbReference type="InterPro" id="IPR009048">
    <property type="entry name" value="A-macroglobulin_rcpt-bd"/>
</dbReference>
<dbReference type="PROSITE" id="PS50189">
    <property type="entry name" value="NTR"/>
    <property type="match status" value="1"/>
</dbReference>
<feature type="domain" description="Anaphylatoxin-like" evidence="5">
    <location>
        <begin position="584"/>
        <end position="619"/>
    </location>
</feature>
<evidence type="ECO:0000256" key="2">
    <source>
        <dbReference type="ARBA" id="ARBA00022525"/>
    </source>
</evidence>
<dbReference type="InterPro" id="IPR018081">
    <property type="entry name" value="Anaphylatoxin_comp_syst"/>
</dbReference>
<evidence type="ECO:0000313" key="8">
    <source>
        <dbReference type="Proteomes" id="UP000694546"/>
    </source>
</evidence>
<keyword evidence="3" id="KW-1015">Disulfide bond</keyword>
<dbReference type="Pfam" id="PF07677">
    <property type="entry name" value="A2M_recep"/>
    <property type="match status" value="1"/>
</dbReference>
<feature type="compositionally biased region" description="Pro residues" evidence="4">
    <location>
        <begin position="633"/>
        <end position="654"/>
    </location>
</feature>
<dbReference type="Pfam" id="PF01835">
    <property type="entry name" value="MG2"/>
    <property type="match status" value="1"/>
</dbReference>
<dbReference type="CDD" id="cd00017">
    <property type="entry name" value="ANATO"/>
    <property type="match status" value="1"/>
</dbReference>
<dbReference type="Gene3D" id="2.60.40.1930">
    <property type="match status" value="3"/>
</dbReference>
<sequence length="1616" mass="179147">METQGIRSVMSHASLGPSGARGSQEPQGYIFVQTDKPIYNPGDTVRMRAYVSSSSFKASNSTLMVEFQNPEGVVVKQTMLFEAEDGVRPESFVLSDHANEGVWAVITKFDARPQNTFRAQFEVKKYVLPAFNVTLVPSSPYLSLDHTRLEVAVSARYLYGEPVQGTAYVVFGLVINNLMKRLPSVKHVSDLDGGLATLTMEEIRSAFPDLRSLVGSSVYVKASVLTASGSDLVEASKTNIRIVDSPYILTFSHLPQYFKPGMPFDFTIQLNYQDGSPASDVLIKVDLVDSVLSTSAAGSLRVNINMPRTSGPQTITVETAEPGQRSGQQARQQTTVLPYQPFSRSQQNFLYMAATDSMTAGNTLRLLLVISPADSMHLQLIKHLTYLVISKGKILQARRLSMEGQVQLAVTLRVTQDMRPSFRVVAYYTLPWLRHMEVVSDSIWVDLDDGCVGGLHVGPEDGRHRDLLPGKAFRFKVRGDPGAKVNLVAVDNAVFLLSKERLTQSKMWSAVEKGEMGCTRGGGKDGMGVFKDAGLHFSSSLGANTSPRQGLGCPASARKRRSAELWKRKAQLEAQYREELQRRCCQAGLRDVAMPYSCTRRSLYITEGWECIRAFRDCCAHLRGQSFDTSRPTTPPPLTTTPPPPTTTPPPPTTTPLRFPFGQPFWRGPPIGPPSRSGLPGHSGHSGGQIRPASGTMWTVEDDDEEEGEYMAEYDVYLRSKFYESWLWRDVRLPDTPDGRDGLASITMTTALPDSITEWSVMAISASHDTGFCVAKPYNVKAWKKFFVDLKLPYSVARHEQIQIKAVLRNYGQQRLHVRVVLMVTEGICSVAFSEQHTQEVDLPAGGTVVVPYTLVPLVVGKLPVQVMVLGRDLMGGDRVEKILRVVLEGVQKTLVRSFVLDPSAHGGTQNIHPGKVQLESVVPNSSPLTFINIRGSVLADSIDNSISDDSLASLIRMPGGCVEQNLAGITLPLIATLYLDSTHGWESVGVQRRVEAIGYITKGYEKQLAYRKSDGSYPPYRKEGTSTWITAFVVKVFSMAYSLVRVEQQQVCGALLYLLNEKQEHDGGFREDNPVYTTTMTGGLLGSEAKTTLTAFVVIALAQARKAEISCGGISETAYHNAANYLKRELSRPLKRPYTVAISAYALTLLGKDPSYNPITPLLNAVSEGSYWADSESPLFSLEATGYGLLALLEGGHLDEAVMPFNWLNSKRRRGGGYGSTQPTMVVLQALSEYLLKRAADRDVSLQVDLKVPGRTDLRYHFEPQTSYVARSSRAPLDQEFEVEAQGNGQGILELVTFYNQLHEVEEKSLCPHFELEVATEESSEKPPADVIKSYQITIRVRALAPRDVRMVVLDISLPTGFTPDNSDLEMLSNSVDRYINNFQVVDNLSDRGSLIIHLFKVSHREPEILIFRLQQNFKVGLLQPSSVTVYEYYNPDHRCSRTYSPPEDKEALSQICRNDVCRCTQGDCCVSKSDSETIPVNNRTTQACESLHYVYKVKVLSVNQSYYDRYEMEITQVIKLGLEPDVADGVSRLFMSHGGCRDHLHLQQGSHYFIMGPKADLWHTDTGFVYMLGKKTWVERWPSEAECTSDAALQAKCTVLEAAARDLSINGCRQ</sequence>
<dbReference type="Proteomes" id="UP000694546">
    <property type="component" value="Chromosome 3"/>
</dbReference>
<dbReference type="CDD" id="cd02896">
    <property type="entry name" value="complement_C3_C4_C5"/>
    <property type="match status" value="1"/>
</dbReference>
<dbReference type="Pfam" id="PF17789">
    <property type="entry name" value="MG4"/>
    <property type="match status" value="1"/>
</dbReference>
<dbReference type="PANTHER" id="PTHR11412:SF167">
    <property type="entry name" value="COMPLEMENT COMPONENT C3B, TANDEM DUPLICATE 1 ISOFORM X1-RELATED"/>
    <property type="match status" value="1"/>
</dbReference>